<protein>
    <submittedName>
        <fullName evidence="1">Uncharacterized protein</fullName>
    </submittedName>
</protein>
<dbReference type="EMBL" id="KP136319">
    <property type="protein sequence ID" value="AJF98266.1"/>
    <property type="molecule type" value="Genomic_DNA"/>
</dbReference>
<accession>A0A0B5JB91</accession>
<reference evidence="1 2" key="1">
    <citation type="journal article" date="2015" name="Parasitol. Res.">
        <title>Viruses in close associations with free-living amoebae.</title>
        <authorList>
            <person name="Scheid P."/>
        </authorList>
    </citation>
    <scope>NUCLEOTIDE SEQUENCE [LARGE SCALE GENOMIC DNA]</scope>
    <source>
        <strain evidence="1">KlaHel</strain>
    </source>
</reference>
<sequence>MGAQQSAAAQAATSGQEIDRAYQEVMLHGNGLVTQAVRAGWLAANPRALCSRIALIERNMFDWLDLEQLVGIQGRLGITLQPYGAFTQAQEANARRRACALIADYFTIKVRLAAYIRQNMRALCEDARDEIARNMPAMLQGATTAQQSQAYGRLKRLDDLLVRWYQRVARLLTSLEGDIPIDRVRQIEAEAQRLLTSGYSECCQAVHDLRDFAWEPLDPGPGFVNRYLPGEPVVGVLPRIAVTGLAGPAQPGTAACGRQIDLSQADLSAAIL</sequence>
<name>A0A0B5JB91_9VIRU</name>
<evidence type="ECO:0000313" key="1">
    <source>
        <dbReference type="EMBL" id="AJF98266.1"/>
    </source>
</evidence>
<dbReference type="Proteomes" id="UP000202511">
    <property type="component" value="Segment"/>
</dbReference>
<dbReference type="GeneID" id="23463183"/>
<dbReference type="RefSeq" id="YP_009120501.1">
    <property type="nucleotide sequence ID" value="NC_026440.1"/>
</dbReference>
<proteinExistence type="predicted"/>
<evidence type="ECO:0000313" key="2">
    <source>
        <dbReference type="Proteomes" id="UP000202511"/>
    </source>
</evidence>
<organism evidence="1 2">
    <name type="scientific">Pandoravirus inopinatum</name>
    <dbReference type="NCBI Taxonomy" id="1605721"/>
    <lineage>
        <taxon>Viruses</taxon>
        <taxon>Pandoravirus</taxon>
    </lineage>
</organism>
<dbReference type="KEGG" id="vg:23463183"/>